<reference evidence="3" key="1">
    <citation type="submission" date="2023-07" db="EMBL/GenBank/DDBJ databases">
        <title>Whole genome shotgun sequence of Streptomyces achromogenes subsp. rubradiris NBRC 14000.</title>
        <authorList>
            <person name="Komaki H."/>
            <person name="Tamura T."/>
        </authorList>
    </citation>
    <scope>NUCLEOTIDE SEQUENCE [LARGE SCALE GENOMIC DNA]</scope>
    <source>
        <strain evidence="3">NBRC 14000</strain>
    </source>
</reference>
<organism evidence="2 3">
    <name type="scientific">Streptomyces rubradiris</name>
    <name type="common">Streptomyces achromogenes subsp. rubradiris</name>
    <dbReference type="NCBI Taxonomy" id="285531"/>
    <lineage>
        <taxon>Bacteria</taxon>
        <taxon>Bacillati</taxon>
        <taxon>Actinomycetota</taxon>
        <taxon>Actinomycetes</taxon>
        <taxon>Kitasatosporales</taxon>
        <taxon>Streptomycetaceae</taxon>
        <taxon>Streptomyces</taxon>
    </lineage>
</organism>
<evidence type="ECO:0000313" key="3">
    <source>
        <dbReference type="Proteomes" id="UP000646738"/>
    </source>
</evidence>
<dbReference type="Proteomes" id="UP000646738">
    <property type="component" value="Unassembled WGS sequence"/>
</dbReference>
<dbReference type="EMBL" id="BNEA01000015">
    <property type="protein sequence ID" value="GHI57583.1"/>
    <property type="molecule type" value="Genomic_DNA"/>
</dbReference>
<evidence type="ECO:0000313" key="2">
    <source>
        <dbReference type="EMBL" id="GHI57583.1"/>
    </source>
</evidence>
<dbReference type="PANTHER" id="PTHR33164">
    <property type="entry name" value="TRANSCRIPTIONAL REGULATOR, MARR FAMILY"/>
    <property type="match status" value="1"/>
</dbReference>
<dbReference type="Pfam" id="PF12802">
    <property type="entry name" value="MarR_2"/>
    <property type="match status" value="1"/>
</dbReference>
<dbReference type="SUPFAM" id="SSF46785">
    <property type="entry name" value="Winged helix' DNA-binding domain"/>
    <property type="match status" value="1"/>
</dbReference>
<keyword evidence="3" id="KW-1185">Reference proteome</keyword>
<dbReference type="PRINTS" id="PR00598">
    <property type="entry name" value="HTHMARR"/>
</dbReference>
<dbReference type="RefSeq" id="WP_229926694.1">
    <property type="nucleotide sequence ID" value="NZ_BNCB01000008.1"/>
</dbReference>
<comment type="caution">
    <text evidence="2">The sequence shown here is derived from an EMBL/GenBank/DDBJ whole genome shotgun (WGS) entry which is preliminary data.</text>
</comment>
<dbReference type="InterPro" id="IPR036390">
    <property type="entry name" value="WH_DNA-bd_sf"/>
</dbReference>
<dbReference type="InterPro" id="IPR039422">
    <property type="entry name" value="MarR/SlyA-like"/>
</dbReference>
<dbReference type="Gene3D" id="1.10.10.10">
    <property type="entry name" value="Winged helix-like DNA-binding domain superfamily/Winged helix DNA-binding domain"/>
    <property type="match status" value="1"/>
</dbReference>
<dbReference type="PANTHER" id="PTHR33164:SF99">
    <property type="entry name" value="MARR FAMILY REGULATORY PROTEIN"/>
    <property type="match status" value="1"/>
</dbReference>
<dbReference type="PROSITE" id="PS50995">
    <property type="entry name" value="HTH_MARR_2"/>
    <property type="match status" value="1"/>
</dbReference>
<name>A0ABQ3RNY9_STRRR</name>
<protein>
    <submittedName>
        <fullName evidence="2">MarR family transcriptional regulator</fullName>
    </submittedName>
</protein>
<dbReference type="InterPro" id="IPR000835">
    <property type="entry name" value="HTH_MarR-typ"/>
</dbReference>
<proteinExistence type="predicted"/>
<dbReference type="SMART" id="SM00347">
    <property type="entry name" value="HTH_MARR"/>
    <property type="match status" value="1"/>
</dbReference>
<evidence type="ECO:0000259" key="1">
    <source>
        <dbReference type="PROSITE" id="PS50995"/>
    </source>
</evidence>
<feature type="domain" description="HTH marR-type" evidence="1">
    <location>
        <begin position="10"/>
        <end position="154"/>
    </location>
</feature>
<gene>
    <name evidence="2" type="ORF">Srubr_74290</name>
</gene>
<dbReference type="InterPro" id="IPR036388">
    <property type="entry name" value="WH-like_DNA-bd_sf"/>
</dbReference>
<accession>A0ABQ3RNY9</accession>
<sequence length="159" mass="17161">MPLAGQVNPVIELPTVLEQRWQATRILMARIEDALAKALQAAHGLSVSEFAALSALAYSDDDGHLRQQFLADSIPLNQSSLSRLVGRLEKLGLTERYLCPHDRRGVYTQITDKGRACVAEARVVYVRTLEAALAEAAQDEDLAPAAAWLAKAAGPGSRA</sequence>